<dbReference type="Proteomes" id="UP001055811">
    <property type="component" value="Linkage Group LG09"/>
</dbReference>
<evidence type="ECO:0000313" key="2">
    <source>
        <dbReference type="Proteomes" id="UP001055811"/>
    </source>
</evidence>
<proteinExistence type="predicted"/>
<reference evidence="2" key="1">
    <citation type="journal article" date="2022" name="Mol. Ecol. Resour.">
        <title>The genomes of chicory, endive, great burdock and yacon provide insights into Asteraceae palaeo-polyploidization history and plant inulin production.</title>
        <authorList>
            <person name="Fan W."/>
            <person name="Wang S."/>
            <person name="Wang H."/>
            <person name="Wang A."/>
            <person name="Jiang F."/>
            <person name="Liu H."/>
            <person name="Zhao H."/>
            <person name="Xu D."/>
            <person name="Zhang Y."/>
        </authorList>
    </citation>
    <scope>NUCLEOTIDE SEQUENCE [LARGE SCALE GENOMIC DNA]</scope>
    <source>
        <strain evidence="2">cv. Punajuju</strain>
    </source>
</reference>
<reference evidence="1 2" key="2">
    <citation type="journal article" date="2022" name="Mol. Ecol. Resour.">
        <title>The genomes of chicory, endive, great burdock and yacon provide insights into Asteraceae paleo-polyploidization history and plant inulin production.</title>
        <authorList>
            <person name="Fan W."/>
            <person name="Wang S."/>
            <person name="Wang H."/>
            <person name="Wang A."/>
            <person name="Jiang F."/>
            <person name="Liu H."/>
            <person name="Zhao H."/>
            <person name="Xu D."/>
            <person name="Zhang Y."/>
        </authorList>
    </citation>
    <scope>NUCLEOTIDE SEQUENCE [LARGE SCALE GENOMIC DNA]</scope>
    <source>
        <strain evidence="2">cv. Punajuju</strain>
        <tissue evidence="1">Leaves</tissue>
    </source>
</reference>
<sequence>MVGYFGNITIFMKAGTGAGACGGGGVLCHFNWSREVNIRGGWGKSVNNRKQGGWLLPTLLTETWPLFSCLVLSEIRSMGLKP</sequence>
<organism evidence="1 2">
    <name type="scientific">Cichorium intybus</name>
    <name type="common">Chicory</name>
    <dbReference type="NCBI Taxonomy" id="13427"/>
    <lineage>
        <taxon>Eukaryota</taxon>
        <taxon>Viridiplantae</taxon>
        <taxon>Streptophyta</taxon>
        <taxon>Embryophyta</taxon>
        <taxon>Tracheophyta</taxon>
        <taxon>Spermatophyta</taxon>
        <taxon>Magnoliopsida</taxon>
        <taxon>eudicotyledons</taxon>
        <taxon>Gunneridae</taxon>
        <taxon>Pentapetalae</taxon>
        <taxon>asterids</taxon>
        <taxon>campanulids</taxon>
        <taxon>Asterales</taxon>
        <taxon>Asteraceae</taxon>
        <taxon>Cichorioideae</taxon>
        <taxon>Cichorieae</taxon>
        <taxon>Cichoriinae</taxon>
        <taxon>Cichorium</taxon>
    </lineage>
</organism>
<dbReference type="EMBL" id="CM042017">
    <property type="protein sequence ID" value="KAI3689021.1"/>
    <property type="molecule type" value="Genomic_DNA"/>
</dbReference>
<comment type="caution">
    <text evidence="1">The sequence shown here is derived from an EMBL/GenBank/DDBJ whole genome shotgun (WGS) entry which is preliminary data.</text>
</comment>
<accession>A0ACB8YV81</accession>
<protein>
    <submittedName>
        <fullName evidence="1">Uncharacterized protein</fullName>
    </submittedName>
</protein>
<evidence type="ECO:0000313" key="1">
    <source>
        <dbReference type="EMBL" id="KAI3689021.1"/>
    </source>
</evidence>
<keyword evidence="2" id="KW-1185">Reference proteome</keyword>
<name>A0ACB8YV81_CICIN</name>
<gene>
    <name evidence="1" type="ORF">L2E82_46969</name>
</gene>